<organism evidence="2 3">
    <name type="scientific">Thalassotalea castellviae</name>
    <dbReference type="NCBI Taxonomy" id="3075612"/>
    <lineage>
        <taxon>Bacteria</taxon>
        <taxon>Pseudomonadati</taxon>
        <taxon>Pseudomonadota</taxon>
        <taxon>Gammaproteobacteria</taxon>
        <taxon>Alteromonadales</taxon>
        <taxon>Colwelliaceae</taxon>
        <taxon>Thalassotalea</taxon>
    </lineage>
</organism>
<dbReference type="Proteomes" id="UP001266357">
    <property type="component" value="Unassembled WGS sequence"/>
</dbReference>
<reference evidence="2 3" key="1">
    <citation type="submission" date="2023-09" db="EMBL/GenBank/DDBJ databases">
        <authorList>
            <person name="Rey-Velasco X."/>
        </authorList>
    </citation>
    <scope>NUCLEOTIDE SEQUENCE [LARGE SCALE GENOMIC DNA]</scope>
    <source>
        <strain evidence="2 3">W431</strain>
    </source>
</reference>
<proteinExistence type="predicted"/>
<evidence type="ECO:0000313" key="2">
    <source>
        <dbReference type="EMBL" id="MDT0604882.1"/>
    </source>
</evidence>
<feature type="transmembrane region" description="Helical" evidence="1">
    <location>
        <begin position="204"/>
        <end position="225"/>
    </location>
</feature>
<keyword evidence="1" id="KW-0812">Transmembrane</keyword>
<protein>
    <recommendedName>
        <fullName evidence="4">DUF805 domain-containing protein</fullName>
    </recommendedName>
</protein>
<name>A0ABU3A3X7_9GAMM</name>
<feature type="transmembrane region" description="Helical" evidence="1">
    <location>
        <begin position="71"/>
        <end position="89"/>
    </location>
</feature>
<dbReference type="EMBL" id="JAVRIF010000009">
    <property type="protein sequence ID" value="MDT0604882.1"/>
    <property type="molecule type" value="Genomic_DNA"/>
</dbReference>
<keyword evidence="3" id="KW-1185">Reference proteome</keyword>
<accession>A0ABU3A3X7</accession>
<keyword evidence="1" id="KW-1133">Transmembrane helix</keyword>
<gene>
    <name evidence="2" type="ORF">RM573_14865</name>
</gene>
<evidence type="ECO:0000256" key="1">
    <source>
        <dbReference type="SAM" id="Phobius"/>
    </source>
</evidence>
<feature type="transmembrane region" description="Helical" evidence="1">
    <location>
        <begin position="28"/>
        <end position="50"/>
    </location>
</feature>
<dbReference type="RefSeq" id="WP_311583787.1">
    <property type="nucleotide sequence ID" value="NZ_JAVRIF010000009.1"/>
</dbReference>
<sequence>MFFLQSLFCWVGADNRYRFSLIVAFNHLFFIVFSAVFHTSFFLSCIILMLSTIILTCTTKRRLNDARLTKNWLYTPAISFAIIGLIIISFNYQPLYWLTLFPAALSSILLTYPSQNNSQYNYGYSGPINLSPVKNTTIRNQRIEPTLTSQHVHLNVENTTSFNHPPTQSFEDSYYKDKASANNAAQDIGELIREKLLNNHNSKFVILGLLTIIVIAMLTSLILSFSSKNQETTKTGQESLVEEKSTQTTINERTNKVTLPDDFSIMTTPFNGLIVHWQADSTHELNLWDISRATGDDSCKSISFNNDNSYRTTKVYVENTDEYIAEFSPLDTRKILKDIALRSNFTLCGYSFSLKGSQATLGKSNFYADLLAQ</sequence>
<evidence type="ECO:0008006" key="4">
    <source>
        <dbReference type="Google" id="ProtNLM"/>
    </source>
</evidence>
<evidence type="ECO:0000313" key="3">
    <source>
        <dbReference type="Proteomes" id="UP001266357"/>
    </source>
</evidence>
<keyword evidence="1" id="KW-0472">Membrane</keyword>
<comment type="caution">
    <text evidence="2">The sequence shown here is derived from an EMBL/GenBank/DDBJ whole genome shotgun (WGS) entry which is preliminary data.</text>
</comment>